<protein>
    <recommendedName>
        <fullName evidence="1">Peptidoglycan binding-like domain-containing protein</fullName>
    </recommendedName>
</protein>
<dbReference type="InterPro" id="IPR036365">
    <property type="entry name" value="PGBD-like_sf"/>
</dbReference>
<gene>
    <name evidence="2" type="ORF">COX02_00615</name>
</gene>
<dbReference type="AlphaFoldDB" id="A0A2H0BLB0"/>
<dbReference type="Gene3D" id="1.10.101.10">
    <property type="entry name" value="PGBD-like superfamily/PGBD"/>
    <property type="match status" value="1"/>
</dbReference>
<sequence>MKKLSKISISLFILSFLFVAVGVQAQTYVFNSNLTIGSTGLDVVALQTFLESQGNLVMPYGVSKGYFGNLTRNALAKYQASSGITPAVGYFGPISRSKVNSVAQNKSTFTLIPASGITTQIKIDYSVCKAETESVSFGLGHTVFKFSGIANGKCNFQYGTEIENPMWNGAMSDSCSVPISIGAKTYEVGNMGVAMNDLQSYCSKI</sequence>
<feature type="domain" description="Peptidoglycan binding-like" evidence="1">
    <location>
        <begin position="40"/>
        <end position="85"/>
    </location>
</feature>
<dbReference type="InterPro" id="IPR036366">
    <property type="entry name" value="PGBDSf"/>
</dbReference>
<dbReference type="Pfam" id="PF01471">
    <property type="entry name" value="PG_binding_1"/>
    <property type="match status" value="1"/>
</dbReference>
<comment type="caution">
    <text evidence="2">The sequence shown here is derived from an EMBL/GenBank/DDBJ whole genome shotgun (WGS) entry which is preliminary data.</text>
</comment>
<evidence type="ECO:0000313" key="3">
    <source>
        <dbReference type="Proteomes" id="UP000229334"/>
    </source>
</evidence>
<dbReference type="InterPro" id="IPR002477">
    <property type="entry name" value="Peptidoglycan-bd-like"/>
</dbReference>
<dbReference type="Proteomes" id="UP000229334">
    <property type="component" value="Unassembled WGS sequence"/>
</dbReference>
<reference evidence="2 3" key="1">
    <citation type="submission" date="2017-09" db="EMBL/GenBank/DDBJ databases">
        <title>Depth-based differentiation of microbial function through sediment-hosted aquifers and enrichment of novel symbionts in the deep terrestrial subsurface.</title>
        <authorList>
            <person name="Probst A.J."/>
            <person name="Ladd B."/>
            <person name="Jarett J.K."/>
            <person name="Geller-Mcgrath D.E."/>
            <person name="Sieber C.M."/>
            <person name="Emerson J.B."/>
            <person name="Anantharaman K."/>
            <person name="Thomas B.C."/>
            <person name="Malmstrom R."/>
            <person name="Stieglmeier M."/>
            <person name="Klingl A."/>
            <person name="Woyke T."/>
            <person name="Ryan C.M."/>
            <person name="Banfield J.F."/>
        </authorList>
    </citation>
    <scope>NUCLEOTIDE SEQUENCE [LARGE SCALE GENOMIC DNA]</scope>
    <source>
        <strain evidence="2">CG22_combo_CG10-13_8_21_14_all_37_9</strain>
    </source>
</reference>
<dbReference type="EMBL" id="PCSX01000011">
    <property type="protein sequence ID" value="PIP58384.1"/>
    <property type="molecule type" value="Genomic_DNA"/>
</dbReference>
<name>A0A2H0BLB0_9BACT</name>
<evidence type="ECO:0000313" key="2">
    <source>
        <dbReference type="EMBL" id="PIP58384.1"/>
    </source>
</evidence>
<evidence type="ECO:0000259" key="1">
    <source>
        <dbReference type="Pfam" id="PF01471"/>
    </source>
</evidence>
<accession>A0A2H0BLB0</accession>
<dbReference type="SUPFAM" id="SSF47090">
    <property type="entry name" value="PGBD-like"/>
    <property type="match status" value="1"/>
</dbReference>
<organism evidence="2 3">
    <name type="scientific">Candidatus Vogelbacteria bacterium CG22_combo_CG10-13_8_21_14_all_37_9</name>
    <dbReference type="NCBI Taxonomy" id="1975046"/>
    <lineage>
        <taxon>Bacteria</taxon>
        <taxon>Candidatus Vogeliibacteriota</taxon>
    </lineage>
</organism>
<proteinExistence type="predicted"/>